<keyword evidence="2" id="KW-0238">DNA-binding</keyword>
<dbReference type="Pfam" id="PF01638">
    <property type="entry name" value="HxlR"/>
    <property type="match status" value="1"/>
</dbReference>
<keyword evidence="1" id="KW-0805">Transcription regulation</keyword>
<dbReference type="PANTHER" id="PTHR33204:SF18">
    <property type="entry name" value="TRANSCRIPTIONAL REGULATORY PROTEIN"/>
    <property type="match status" value="1"/>
</dbReference>
<keyword evidence="7" id="KW-1185">Reference proteome</keyword>
<evidence type="ECO:0000256" key="3">
    <source>
        <dbReference type="ARBA" id="ARBA00023163"/>
    </source>
</evidence>
<name>A0ABY5Z5Z0_9ACTN</name>
<proteinExistence type="predicted"/>
<dbReference type="Proteomes" id="UP001058271">
    <property type="component" value="Chromosome"/>
</dbReference>
<dbReference type="InterPro" id="IPR036390">
    <property type="entry name" value="WH_DNA-bd_sf"/>
</dbReference>
<evidence type="ECO:0000256" key="2">
    <source>
        <dbReference type="ARBA" id="ARBA00023125"/>
    </source>
</evidence>
<dbReference type="InterPro" id="IPR002577">
    <property type="entry name" value="HTH_HxlR"/>
</dbReference>
<feature type="domain" description="HTH hxlR-type" evidence="5">
    <location>
        <begin position="15"/>
        <end position="114"/>
    </location>
</feature>
<dbReference type="EMBL" id="CP073721">
    <property type="protein sequence ID" value="UWZ36435.1"/>
    <property type="molecule type" value="Genomic_DNA"/>
</dbReference>
<evidence type="ECO:0000259" key="5">
    <source>
        <dbReference type="PROSITE" id="PS51118"/>
    </source>
</evidence>
<dbReference type="Gene3D" id="1.10.10.10">
    <property type="entry name" value="Winged helix-like DNA-binding domain superfamily/Winged helix DNA-binding domain"/>
    <property type="match status" value="1"/>
</dbReference>
<feature type="region of interest" description="Disordered" evidence="4">
    <location>
        <begin position="124"/>
        <end position="144"/>
    </location>
</feature>
<gene>
    <name evidence="6" type="ORF">Drose_36350</name>
</gene>
<evidence type="ECO:0000313" key="7">
    <source>
        <dbReference type="Proteomes" id="UP001058271"/>
    </source>
</evidence>
<organism evidence="6 7">
    <name type="scientific">Dactylosporangium roseum</name>
    <dbReference type="NCBI Taxonomy" id="47989"/>
    <lineage>
        <taxon>Bacteria</taxon>
        <taxon>Bacillati</taxon>
        <taxon>Actinomycetota</taxon>
        <taxon>Actinomycetes</taxon>
        <taxon>Micromonosporales</taxon>
        <taxon>Micromonosporaceae</taxon>
        <taxon>Dactylosporangium</taxon>
    </lineage>
</organism>
<dbReference type="PROSITE" id="PS51118">
    <property type="entry name" value="HTH_HXLR"/>
    <property type="match status" value="1"/>
</dbReference>
<dbReference type="RefSeq" id="WP_260725778.1">
    <property type="nucleotide sequence ID" value="NZ_BAAABS010000027.1"/>
</dbReference>
<sequence length="144" mass="15925">MGIPADQLDDYTSDCRARVAFEVLANCWDSVVVFTIAIYGPMRPAALLTRIGGISPKVLNDALRRLEYNGLVERRPYPEAPPRVDYALTEAGSALLEPMQAMSAWATRYADAVLDAQERFEAREASTRPGAARRRRIPLTGNAE</sequence>
<keyword evidence="3" id="KW-0804">Transcription</keyword>
<evidence type="ECO:0000256" key="4">
    <source>
        <dbReference type="SAM" id="MobiDB-lite"/>
    </source>
</evidence>
<evidence type="ECO:0000313" key="6">
    <source>
        <dbReference type="EMBL" id="UWZ36435.1"/>
    </source>
</evidence>
<accession>A0ABY5Z5Z0</accession>
<dbReference type="InterPro" id="IPR036388">
    <property type="entry name" value="WH-like_DNA-bd_sf"/>
</dbReference>
<protein>
    <submittedName>
        <fullName evidence="6">Helix-turn-helix transcriptional regulator</fullName>
    </submittedName>
</protein>
<reference evidence="6" key="1">
    <citation type="submission" date="2021-04" db="EMBL/GenBank/DDBJ databases">
        <title>Biosynthetic gene clusters of Dactylosporangioum roseum.</title>
        <authorList>
            <person name="Hartkoorn R.C."/>
            <person name="Beaudoing E."/>
            <person name="Hot D."/>
            <person name="Moureu S."/>
        </authorList>
    </citation>
    <scope>NUCLEOTIDE SEQUENCE</scope>
    <source>
        <strain evidence="6">NRRL B-16295</strain>
    </source>
</reference>
<dbReference type="SUPFAM" id="SSF46785">
    <property type="entry name" value="Winged helix' DNA-binding domain"/>
    <property type="match status" value="1"/>
</dbReference>
<dbReference type="PANTHER" id="PTHR33204">
    <property type="entry name" value="TRANSCRIPTIONAL REGULATOR, MARR FAMILY"/>
    <property type="match status" value="1"/>
</dbReference>
<evidence type="ECO:0000256" key="1">
    <source>
        <dbReference type="ARBA" id="ARBA00023015"/>
    </source>
</evidence>